<evidence type="ECO:0000313" key="4">
    <source>
        <dbReference type="Proteomes" id="UP000177230"/>
    </source>
</evidence>
<dbReference type="EMBL" id="MFFM01000009">
    <property type="protein sequence ID" value="OGF13993.1"/>
    <property type="molecule type" value="Genomic_DNA"/>
</dbReference>
<comment type="caution">
    <text evidence="3">The sequence shown here is derived from an EMBL/GenBank/DDBJ whole genome shotgun (WGS) entry which is preliminary data.</text>
</comment>
<dbReference type="Pfam" id="PF01381">
    <property type="entry name" value="HTH_3"/>
    <property type="match status" value="1"/>
</dbReference>
<dbReference type="PANTHER" id="PTHR46797">
    <property type="entry name" value="HTH-TYPE TRANSCRIPTIONAL REGULATOR"/>
    <property type="match status" value="1"/>
</dbReference>
<dbReference type="GO" id="GO:0005829">
    <property type="term" value="C:cytosol"/>
    <property type="evidence" value="ECO:0007669"/>
    <property type="project" value="TreeGrafter"/>
</dbReference>
<evidence type="ECO:0000256" key="1">
    <source>
        <dbReference type="ARBA" id="ARBA00023125"/>
    </source>
</evidence>
<name>A0A1F5RII6_9BACT</name>
<dbReference type="InterPro" id="IPR001387">
    <property type="entry name" value="Cro/C1-type_HTH"/>
</dbReference>
<keyword evidence="1" id="KW-0238">DNA-binding</keyword>
<dbReference type="PANTHER" id="PTHR46797:SF1">
    <property type="entry name" value="METHYLPHOSPHONATE SYNTHASE"/>
    <property type="match status" value="1"/>
</dbReference>
<dbReference type="SUPFAM" id="SSF47413">
    <property type="entry name" value="lambda repressor-like DNA-binding domains"/>
    <property type="match status" value="1"/>
</dbReference>
<evidence type="ECO:0000259" key="2">
    <source>
        <dbReference type="PROSITE" id="PS50943"/>
    </source>
</evidence>
<evidence type="ECO:0000313" key="3">
    <source>
        <dbReference type="EMBL" id="OGF13993.1"/>
    </source>
</evidence>
<accession>A0A1F5RII6</accession>
<dbReference type="GO" id="GO:0003700">
    <property type="term" value="F:DNA-binding transcription factor activity"/>
    <property type="evidence" value="ECO:0007669"/>
    <property type="project" value="TreeGrafter"/>
</dbReference>
<reference evidence="3 4" key="1">
    <citation type="journal article" date="2016" name="Nat. Commun.">
        <title>Thousands of microbial genomes shed light on interconnected biogeochemical processes in an aquifer system.</title>
        <authorList>
            <person name="Anantharaman K."/>
            <person name="Brown C.T."/>
            <person name="Hug L.A."/>
            <person name="Sharon I."/>
            <person name="Castelle C.J."/>
            <person name="Probst A.J."/>
            <person name="Thomas B.C."/>
            <person name="Singh A."/>
            <person name="Wilkins M.J."/>
            <person name="Karaoz U."/>
            <person name="Brodie E.L."/>
            <person name="Williams K.H."/>
            <person name="Hubbard S.S."/>
            <person name="Banfield J.F."/>
        </authorList>
    </citation>
    <scope>NUCLEOTIDE SEQUENCE [LARGE SCALE GENOMIC DNA]</scope>
</reference>
<proteinExistence type="predicted"/>
<protein>
    <recommendedName>
        <fullName evidence="2">HTH cro/C1-type domain-containing protein</fullName>
    </recommendedName>
</protein>
<gene>
    <name evidence="3" type="ORF">A2024_05510</name>
</gene>
<organism evidence="3 4">
    <name type="scientific">Candidatus Edwardsbacteria bacterium GWF2_54_11</name>
    <dbReference type="NCBI Taxonomy" id="1817851"/>
    <lineage>
        <taxon>Bacteria</taxon>
        <taxon>Candidatus Edwardsiibacteriota</taxon>
    </lineage>
</organism>
<dbReference type="PROSITE" id="PS50943">
    <property type="entry name" value="HTH_CROC1"/>
    <property type="match status" value="1"/>
</dbReference>
<dbReference type="GO" id="GO:0003677">
    <property type="term" value="F:DNA binding"/>
    <property type="evidence" value="ECO:0007669"/>
    <property type="project" value="UniProtKB-KW"/>
</dbReference>
<feature type="domain" description="HTH cro/C1-type" evidence="2">
    <location>
        <begin position="12"/>
        <end position="66"/>
    </location>
</feature>
<dbReference type="CDD" id="cd00093">
    <property type="entry name" value="HTH_XRE"/>
    <property type="match status" value="1"/>
</dbReference>
<dbReference type="SMART" id="SM00530">
    <property type="entry name" value="HTH_XRE"/>
    <property type="match status" value="1"/>
</dbReference>
<dbReference type="Gene3D" id="1.10.260.40">
    <property type="entry name" value="lambda repressor-like DNA-binding domains"/>
    <property type="match status" value="1"/>
</dbReference>
<dbReference type="InterPro" id="IPR050807">
    <property type="entry name" value="TransReg_Diox_bact_type"/>
</dbReference>
<dbReference type="Proteomes" id="UP000177230">
    <property type="component" value="Unassembled WGS sequence"/>
</dbReference>
<dbReference type="InterPro" id="IPR010982">
    <property type="entry name" value="Lambda_DNA-bd_dom_sf"/>
</dbReference>
<dbReference type="AlphaFoldDB" id="A0A1F5RII6"/>
<sequence>MDTLIRLLGNKVRSLRKAQGLSQEKLGEKAGFDYRYIGFIEQARVNPTIKTLGKVAAALKLTVPDLFPGNKEIEADKKGVPAKVAEREKIMSKIIRDLNKVDNKKLKSIAKIINISVSGEGVS</sequence>